<evidence type="ECO:0000313" key="7">
    <source>
        <dbReference type="EMBL" id="MBP1956021.1"/>
    </source>
</evidence>
<dbReference type="PANTHER" id="PTHR30136:SF35">
    <property type="entry name" value="HTH-TYPE TRANSCRIPTIONAL REGULATOR RV1719"/>
    <property type="match status" value="1"/>
</dbReference>
<evidence type="ECO:0000259" key="5">
    <source>
        <dbReference type="PROSITE" id="PS51078"/>
    </source>
</evidence>
<dbReference type="SUPFAM" id="SSF55781">
    <property type="entry name" value="GAF domain-like"/>
    <property type="match status" value="1"/>
</dbReference>
<feature type="domain" description="IclR-ED" evidence="5">
    <location>
        <begin position="68"/>
        <end position="251"/>
    </location>
</feature>
<evidence type="ECO:0000259" key="4">
    <source>
        <dbReference type="PROSITE" id="PS51077"/>
    </source>
</evidence>
<dbReference type="RefSeq" id="WP_188873262.1">
    <property type="nucleotide sequence ID" value="NZ_BMOO01000015.1"/>
</dbReference>
<dbReference type="OrthoDB" id="14763at2157"/>
<dbReference type="InterPro" id="IPR036390">
    <property type="entry name" value="WH_DNA-bd_sf"/>
</dbReference>
<dbReference type="InterPro" id="IPR014757">
    <property type="entry name" value="Tscrpt_reg_IclR_C"/>
</dbReference>
<reference evidence="7" key="3">
    <citation type="submission" date="2021-03" db="EMBL/GenBank/DDBJ databases">
        <title>Genomic Encyclopedia of Type Strains, Phase IV (KMG-IV): sequencing the most valuable type-strain genomes for metagenomic binning, comparative biology and taxonomic classification.</title>
        <authorList>
            <person name="Goeker M."/>
        </authorList>
    </citation>
    <scope>NUCLEOTIDE SEQUENCE</scope>
    <source>
        <strain evidence="7">DSM 22443</strain>
    </source>
</reference>
<dbReference type="InterPro" id="IPR036388">
    <property type="entry name" value="WH-like_DNA-bd_sf"/>
</dbReference>
<evidence type="ECO:0000256" key="1">
    <source>
        <dbReference type="ARBA" id="ARBA00023015"/>
    </source>
</evidence>
<accession>A0A830G655</accession>
<protein>
    <submittedName>
        <fullName evidence="6 7">Transcriptional regulator</fullName>
    </submittedName>
</protein>
<dbReference type="EMBL" id="JAGGKO010000012">
    <property type="protein sequence ID" value="MBP1956021.1"/>
    <property type="molecule type" value="Genomic_DNA"/>
</dbReference>
<dbReference type="InterPro" id="IPR050707">
    <property type="entry name" value="HTH_MetabolicPath_Reg"/>
</dbReference>
<dbReference type="GO" id="GO:0003677">
    <property type="term" value="F:DNA binding"/>
    <property type="evidence" value="ECO:0007669"/>
    <property type="project" value="UniProtKB-KW"/>
</dbReference>
<dbReference type="PROSITE" id="PS51077">
    <property type="entry name" value="HTH_ICLR"/>
    <property type="match status" value="1"/>
</dbReference>
<keyword evidence="3" id="KW-0804">Transcription</keyword>
<proteinExistence type="predicted"/>
<dbReference type="PROSITE" id="PS51078">
    <property type="entry name" value="ICLR_ED"/>
    <property type="match status" value="1"/>
</dbReference>
<keyword evidence="1" id="KW-0805">Transcription regulation</keyword>
<comment type="caution">
    <text evidence="6">The sequence shown here is derived from an EMBL/GenBank/DDBJ whole genome shotgun (WGS) entry which is preliminary data.</text>
</comment>
<sequence>MTTDSQLLTTTNASLRIIESIQELDGATPAVLAERLSLSKSTVYKHLYTLAEHGYVISEDGEYYLGARLYHLGMYVRNRSKLYELAGKYVVTLSEQSNEESDFGVEENGRIVTLYDSVGSSASPSTRVENYEYMHTTAIGKAMLARLPVSRVDEIVERWGLPAITEQSITTRSNLDEELARIRERGYAVNDEESIPGKRVAGVLAEDPTGDIIGGFTVSGPAYRIEDTDLHQEFPDILQRVVPEFEAEVKSQGLA</sequence>
<name>A0A830G655_9EURY</name>
<dbReference type="Proteomes" id="UP000614609">
    <property type="component" value="Unassembled WGS sequence"/>
</dbReference>
<keyword evidence="8" id="KW-1185">Reference proteome</keyword>
<dbReference type="Proteomes" id="UP000765891">
    <property type="component" value="Unassembled WGS sequence"/>
</dbReference>
<dbReference type="Pfam" id="PF01614">
    <property type="entry name" value="IclR_C"/>
    <property type="match status" value="1"/>
</dbReference>
<keyword evidence="2 7" id="KW-0238">DNA-binding</keyword>
<feature type="domain" description="HTH iclR-type" evidence="4">
    <location>
        <begin position="8"/>
        <end position="67"/>
    </location>
</feature>
<dbReference type="CDD" id="cd00090">
    <property type="entry name" value="HTH_ARSR"/>
    <property type="match status" value="1"/>
</dbReference>
<organism evidence="6 8">
    <name type="scientific">Halarchaeum rubridurum</name>
    <dbReference type="NCBI Taxonomy" id="489911"/>
    <lineage>
        <taxon>Archaea</taxon>
        <taxon>Methanobacteriati</taxon>
        <taxon>Methanobacteriota</taxon>
        <taxon>Stenosarchaea group</taxon>
        <taxon>Halobacteria</taxon>
        <taxon>Halobacteriales</taxon>
        <taxon>Halobacteriaceae</taxon>
    </lineage>
</organism>
<evidence type="ECO:0000256" key="2">
    <source>
        <dbReference type="ARBA" id="ARBA00023125"/>
    </source>
</evidence>
<evidence type="ECO:0000313" key="8">
    <source>
        <dbReference type="Proteomes" id="UP000614609"/>
    </source>
</evidence>
<dbReference type="Pfam" id="PF09339">
    <property type="entry name" value="HTH_IclR"/>
    <property type="match status" value="1"/>
</dbReference>
<dbReference type="InterPro" id="IPR011991">
    <property type="entry name" value="ArsR-like_HTH"/>
</dbReference>
<dbReference type="InterPro" id="IPR029016">
    <property type="entry name" value="GAF-like_dom_sf"/>
</dbReference>
<dbReference type="GO" id="GO:0045892">
    <property type="term" value="P:negative regulation of DNA-templated transcription"/>
    <property type="evidence" value="ECO:0007669"/>
    <property type="project" value="TreeGrafter"/>
</dbReference>
<reference evidence="6" key="1">
    <citation type="journal article" date="2014" name="Int. J. Syst. Evol. Microbiol.">
        <title>Complete genome sequence of Corynebacterium casei LMG S-19264T (=DSM 44701T), isolated from a smear-ripened cheese.</title>
        <authorList>
            <consortium name="US DOE Joint Genome Institute (JGI-PGF)"/>
            <person name="Walter F."/>
            <person name="Albersmeier A."/>
            <person name="Kalinowski J."/>
            <person name="Ruckert C."/>
        </authorList>
    </citation>
    <scope>NUCLEOTIDE SEQUENCE</scope>
    <source>
        <strain evidence="6">JCM 16108</strain>
    </source>
</reference>
<dbReference type="Gene3D" id="1.10.10.10">
    <property type="entry name" value="Winged helix-like DNA-binding domain superfamily/Winged helix DNA-binding domain"/>
    <property type="match status" value="1"/>
</dbReference>
<dbReference type="SUPFAM" id="SSF46785">
    <property type="entry name" value="Winged helix' DNA-binding domain"/>
    <property type="match status" value="1"/>
</dbReference>
<dbReference type="AlphaFoldDB" id="A0A830G655"/>
<evidence type="ECO:0000256" key="3">
    <source>
        <dbReference type="ARBA" id="ARBA00023163"/>
    </source>
</evidence>
<dbReference type="GO" id="GO:0003700">
    <property type="term" value="F:DNA-binding transcription factor activity"/>
    <property type="evidence" value="ECO:0007669"/>
    <property type="project" value="TreeGrafter"/>
</dbReference>
<dbReference type="SMART" id="SM00346">
    <property type="entry name" value="HTH_ICLR"/>
    <property type="match status" value="1"/>
</dbReference>
<dbReference type="Gene3D" id="3.30.450.40">
    <property type="match status" value="1"/>
</dbReference>
<dbReference type="InterPro" id="IPR005471">
    <property type="entry name" value="Tscrpt_reg_IclR_N"/>
</dbReference>
<dbReference type="EMBL" id="BMOO01000015">
    <property type="protein sequence ID" value="GGM77139.1"/>
    <property type="molecule type" value="Genomic_DNA"/>
</dbReference>
<gene>
    <name evidence="6" type="ORF">GCM10009017_28560</name>
    <name evidence="7" type="ORF">J2752_002952</name>
</gene>
<reference evidence="6" key="2">
    <citation type="submission" date="2020-09" db="EMBL/GenBank/DDBJ databases">
        <authorList>
            <person name="Sun Q."/>
            <person name="Ohkuma M."/>
        </authorList>
    </citation>
    <scope>NUCLEOTIDE SEQUENCE</scope>
    <source>
        <strain evidence="6">JCM 16108</strain>
    </source>
</reference>
<evidence type="ECO:0000313" key="6">
    <source>
        <dbReference type="EMBL" id="GGM77139.1"/>
    </source>
</evidence>
<dbReference type="PANTHER" id="PTHR30136">
    <property type="entry name" value="HELIX-TURN-HELIX TRANSCRIPTIONAL REGULATOR, ICLR FAMILY"/>
    <property type="match status" value="1"/>
</dbReference>